<evidence type="ECO:0000256" key="1">
    <source>
        <dbReference type="SAM" id="Phobius"/>
    </source>
</evidence>
<feature type="transmembrane region" description="Helical" evidence="1">
    <location>
        <begin position="53"/>
        <end position="77"/>
    </location>
</feature>
<dbReference type="SUPFAM" id="SSF52833">
    <property type="entry name" value="Thioredoxin-like"/>
    <property type="match status" value="1"/>
</dbReference>
<dbReference type="Gene3D" id="3.40.30.10">
    <property type="entry name" value="Glutaredoxin"/>
    <property type="match status" value="1"/>
</dbReference>
<feature type="transmembrane region" description="Helical" evidence="1">
    <location>
        <begin position="23"/>
        <end position="41"/>
    </location>
</feature>
<keyword evidence="4" id="KW-1185">Reference proteome</keyword>
<dbReference type="InterPro" id="IPR012336">
    <property type="entry name" value="Thioredoxin-like_fold"/>
</dbReference>
<accession>A0A2T7BGA4</accession>
<dbReference type="Proteomes" id="UP000244450">
    <property type="component" value="Unassembled WGS sequence"/>
</dbReference>
<keyword evidence="1" id="KW-0472">Membrane</keyword>
<dbReference type="InterPro" id="IPR036249">
    <property type="entry name" value="Thioredoxin-like_sf"/>
</dbReference>
<dbReference type="Pfam" id="PF13462">
    <property type="entry name" value="Thioredoxin_4"/>
    <property type="match status" value="1"/>
</dbReference>
<dbReference type="EMBL" id="QCYK01000002">
    <property type="protein sequence ID" value="PUZ25304.1"/>
    <property type="molecule type" value="Genomic_DNA"/>
</dbReference>
<dbReference type="InterPro" id="IPR038354">
    <property type="entry name" value="VKOR_sf"/>
</dbReference>
<feature type="transmembrane region" description="Helical" evidence="1">
    <location>
        <begin position="89"/>
        <end position="110"/>
    </location>
</feature>
<name>A0A2T7BGA4_9BACT</name>
<evidence type="ECO:0000313" key="4">
    <source>
        <dbReference type="Proteomes" id="UP000244450"/>
    </source>
</evidence>
<proteinExistence type="predicted"/>
<protein>
    <recommendedName>
        <fullName evidence="2">Thioredoxin-like fold domain-containing protein</fullName>
    </recommendedName>
</protein>
<comment type="caution">
    <text evidence="3">The sequence shown here is derived from an EMBL/GenBank/DDBJ whole genome shotgun (WGS) entry which is preliminary data.</text>
</comment>
<sequence>MIGAAYYWGGLVTLLIYGSAAETQLSMLGCSNACALLYVFYSLYYQGRVIKQWCVLCLSVQLIMVLLFINALIGGWLDISWIFAFDAGWLVRLFAPFLLFFVSISIFVSFSKQVSALQDYKLRYKAFKYNTAVFNVLLSAGKPVIAGVGNLGVRLGSATAKHTLLKVCNPYCDPCAKVHPQVETLLAECPDIALQVIFTASGELEDPKTTPVAHFLALQADYKSATVQDALHTWYQNPRKAYKDFASRFPLQSDPALQHENIRKMNAWCKSMKITHTPTFFLNGHQLPETYVLADLKYLLE</sequence>
<keyword evidence="1" id="KW-1133">Transmembrane helix</keyword>
<evidence type="ECO:0000259" key="2">
    <source>
        <dbReference type="Pfam" id="PF13462"/>
    </source>
</evidence>
<dbReference type="AlphaFoldDB" id="A0A2T7BGA4"/>
<dbReference type="Gene3D" id="1.20.1440.130">
    <property type="entry name" value="VKOR domain"/>
    <property type="match status" value="1"/>
</dbReference>
<feature type="domain" description="Thioredoxin-like fold" evidence="2">
    <location>
        <begin position="153"/>
        <end position="298"/>
    </location>
</feature>
<gene>
    <name evidence="3" type="ORF">DCC81_13440</name>
</gene>
<organism evidence="3 4">
    <name type="scientific">Chitinophaga parva</name>
    <dbReference type="NCBI Taxonomy" id="2169414"/>
    <lineage>
        <taxon>Bacteria</taxon>
        <taxon>Pseudomonadati</taxon>
        <taxon>Bacteroidota</taxon>
        <taxon>Chitinophagia</taxon>
        <taxon>Chitinophagales</taxon>
        <taxon>Chitinophagaceae</taxon>
        <taxon>Chitinophaga</taxon>
    </lineage>
</organism>
<evidence type="ECO:0000313" key="3">
    <source>
        <dbReference type="EMBL" id="PUZ25304.1"/>
    </source>
</evidence>
<keyword evidence="1" id="KW-0812">Transmembrane</keyword>
<dbReference type="CDD" id="cd12921">
    <property type="entry name" value="VKOR_4"/>
    <property type="match status" value="1"/>
</dbReference>
<reference evidence="3 4" key="1">
    <citation type="submission" date="2018-04" db="EMBL/GenBank/DDBJ databases">
        <title>Chitinophaga fuyangensis sp. nov., isolated from soil in a chemical factory.</title>
        <authorList>
            <person name="Chen K."/>
        </authorList>
    </citation>
    <scope>NUCLEOTIDE SEQUENCE [LARGE SCALE GENOMIC DNA]</scope>
    <source>
        <strain evidence="3 4">LY-1</strain>
    </source>
</reference>